<gene>
    <name evidence="5" type="ORF">ACHHYP_07123</name>
</gene>
<comment type="caution">
    <text evidence="5">The sequence shown here is derived from an EMBL/GenBank/DDBJ whole genome shotgun (WGS) entry which is preliminary data.</text>
</comment>
<dbReference type="PANTHER" id="PTHR47968">
    <property type="entry name" value="CENTROMERE PROTEIN E"/>
    <property type="match status" value="1"/>
</dbReference>
<dbReference type="SMART" id="SM00129">
    <property type="entry name" value="KISc"/>
    <property type="match status" value="1"/>
</dbReference>
<dbReference type="GO" id="GO:0007018">
    <property type="term" value="P:microtubule-based movement"/>
    <property type="evidence" value="ECO:0007669"/>
    <property type="project" value="InterPro"/>
</dbReference>
<organism evidence="5 6">
    <name type="scientific">Achlya hypogyna</name>
    <name type="common">Oomycete</name>
    <name type="synonym">Protoachlya hypogyna</name>
    <dbReference type="NCBI Taxonomy" id="1202772"/>
    <lineage>
        <taxon>Eukaryota</taxon>
        <taxon>Sar</taxon>
        <taxon>Stramenopiles</taxon>
        <taxon>Oomycota</taxon>
        <taxon>Saprolegniomycetes</taxon>
        <taxon>Saprolegniales</taxon>
        <taxon>Achlyaceae</taxon>
        <taxon>Achlya</taxon>
    </lineage>
</organism>
<keyword evidence="6" id="KW-1185">Reference proteome</keyword>
<dbReference type="InterPro" id="IPR027640">
    <property type="entry name" value="Kinesin-like_fam"/>
</dbReference>
<dbReference type="PANTHER" id="PTHR47968:SF75">
    <property type="entry name" value="CENTROMERE-ASSOCIATED PROTEIN E"/>
    <property type="match status" value="1"/>
</dbReference>
<keyword evidence="2" id="KW-0505">Motor protein</keyword>
<dbReference type="InterPro" id="IPR027417">
    <property type="entry name" value="P-loop_NTPase"/>
</dbReference>
<dbReference type="Pfam" id="PF00225">
    <property type="entry name" value="Kinesin"/>
    <property type="match status" value="1"/>
</dbReference>
<evidence type="ECO:0000256" key="3">
    <source>
        <dbReference type="SAM" id="Coils"/>
    </source>
</evidence>
<dbReference type="STRING" id="1202772.A0A1V9ZMQ0"/>
<dbReference type="InterPro" id="IPR036961">
    <property type="entry name" value="Kinesin_motor_dom_sf"/>
</dbReference>
<evidence type="ECO:0000313" key="5">
    <source>
        <dbReference type="EMBL" id="OQR99262.1"/>
    </source>
</evidence>
<evidence type="ECO:0000313" key="6">
    <source>
        <dbReference type="Proteomes" id="UP000243579"/>
    </source>
</evidence>
<feature type="coiled-coil region" evidence="3">
    <location>
        <begin position="528"/>
        <end position="706"/>
    </location>
</feature>
<dbReference type="SUPFAM" id="SSF52540">
    <property type="entry name" value="P-loop containing nucleoside triphosphate hydrolases"/>
    <property type="match status" value="1"/>
</dbReference>
<evidence type="ECO:0000259" key="4">
    <source>
        <dbReference type="SMART" id="SM00129"/>
    </source>
</evidence>
<name>A0A1V9ZMQ0_ACHHY</name>
<dbReference type="AlphaFoldDB" id="A0A1V9ZMQ0"/>
<dbReference type="OrthoDB" id="123929at2759"/>
<evidence type="ECO:0000256" key="1">
    <source>
        <dbReference type="ARBA" id="ARBA00023054"/>
    </source>
</evidence>
<keyword evidence="1 3" id="KW-0175">Coiled coil</keyword>
<accession>A0A1V9ZMQ0</accession>
<dbReference type="EMBL" id="JNBR01000072">
    <property type="protein sequence ID" value="OQR99262.1"/>
    <property type="molecule type" value="Genomic_DNA"/>
</dbReference>
<dbReference type="GO" id="GO:0008017">
    <property type="term" value="F:microtubule binding"/>
    <property type="evidence" value="ECO:0007669"/>
    <property type="project" value="InterPro"/>
</dbReference>
<protein>
    <recommendedName>
        <fullName evidence="4">Kinesin motor domain-containing protein</fullName>
    </recommendedName>
</protein>
<dbReference type="GO" id="GO:0005524">
    <property type="term" value="F:ATP binding"/>
    <property type="evidence" value="ECO:0007669"/>
    <property type="project" value="InterPro"/>
</dbReference>
<dbReference type="InterPro" id="IPR001752">
    <property type="entry name" value="Kinesin_motor_dom"/>
</dbReference>
<proteinExistence type="predicted"/>
<dbReference type="Proteomes" id="UP000243579">
    <property type="component" value="Unassembled WGS sequence"/>
</dbReference>
<dbReference type="Gene3D" id="3.40.850.10">
    <property type="entry name" value="Kinesin motor domain"/>
    <property type="match status" value="1"/>
</dbReference>
<dbReference type="GO" id="GO:0003777">
    <property type="term" value="F:microtubule motor activity"/>
    <property type="evidence" value="ECO:0007669"/>
    <property type="project" value="InterPro"/>
</dbReference>
<reference evidence="5 6" key="1">
    <citation type="journal article" date="2014" name="Genome Biol. Evol.">
        <title>The secreted proteins of Achlya hypogyna and Thraustotheca clavata identify the ancestral oomycete secretome and reveal gene acquisitions by horizontal gene transfer.</title>
        <authorList>
            <person name="Misner I."/>
            <person name="Blouin N."/>
            <person name="Leonard G."/>
            <person name="Richards T.A."/>
            <person name="Lane C.E."/>
        </authorList>
    </citation>
    <scope>NUCLEOTIDE SEQUENCE [LARGE SCALE GENOMIC DNA]</scope>
    <source>
        <strain evidence="5 6">ATCC 48635</strain>
    </source>
</reference>
<sequence length="821" mass="89824">MAVAIFLAGPEGDKEDVGISKASDCCVRLEPSPLSPGVASINFDAVADARATSDLYRAVVQPAVHSAMEGRPVTIVAAGASGSGKSNMMHGIATGCTGIVQLALADVFDEIARRIQDDSTVAYLVEMSCSLLSETHDEPSLCETFVPVRSLDDALKHHKSFVATNFDGSQHAVITLRLESLAMTENNAQEAIATSAVFVDIAGPSMIALPRSAKGHTEYFSCSPALSASLSSRLLPPYSPVLMMGLRTQRIHQQQAIQSLLYACRVKDLPTTMPIVASSTHSTLAKLAGLVGTDIWLPTERDLLKKYLPKVLCHASGVWHLKTHALLPQLYIKQAPPSPILSRASTNAGDTSGDEDIVKEPILESSRSVLEAIDALFGSVGQDHGRAVVAATPVSKLRMIHSWWKETQDDLHDEEALTLKCSSRLGRLQACIQTQRAQYDAVVAEKRALQEALSASQDQLRTVSAIVGQLQADVAALKRKGRPLDDPVAAQFSARLAKVIDDTKQVVAMKDAHIAQLETSVNEGLTALRERDAAVADLQRQLNEVRASQRADDEPTLAALQSKHSTLHAHKEVLEAKYKELQSTCAATEAEKAQLEAALQEAKDELAGCKDVDGKLRSCQSKNAELRAKVERLKATNMGLVKTKQTLERRVDELVVALRAAETTRETERRTQQECIDTIEKLTNMCQHLEQQTRQLQNDLTLARAEQTRGQSHVAALEAMALDRQFKAAAFHAALTRTQAQAERCTSALADDVTHLRQRVEHLMRALATSNEHESRAKAHARELEVQVDEIHRLRREHFHLHAVLEAQDHKVRVLERRLAK</sequence>
<evidence type="ECO:0000256" key="2">
    <source>
        <dbReference type="ARBA" id="ARBA00023175"/>
    </source>
</evidence>
<dbReference type="Gene3D" id="1.10.287.1490">
    <property type="match status" value="1"/>
</dbReference>
<feature type="domain" description="Kinesin motor" evidence="4">
    <location>
        <begin position="2"/>
        <end position="277"/>
    </location>
</feature>